<evidence type="ECO:0000256" key="1">
    <source>
        <dbReference type="ARBA" id="ARBA00004167"/>
    </source>
</evidence>
<dbReference type="SUPFAM" id="SSF51230">
    <property type="entry name" value="Single hybrid motif"/>
    <property type="match status" value="1"/>
</dbReference>
<dbReference type="Gene3D" id="2.40.50.100">
    <property type="match status" value="1"/>
</dbReference>
<dbReference type="PANTHER" id="PTHR30386">
    <property type="entry name" value="MEMBRANE FUSION SUBUNIT OF EMRAB-TOLC MULTIDRUG EFFLUX PUMP"/>
    <property type="match status" value="1"/>
</dbReference>
<comment type="caution">
    <text evidence="6">The sequence shown here is derived from an EMBL/GenBank/DDBJ whole genome shotgun (WGS) entry which is preliminary data.</text>
</comment>
<keyword evidence="3 5" id="KW-1133">Transmembrane helix</keyword>
<proteinExistence type="predicted"/>
<keyword evidence="7" id="KW-1185">Reference proteome</keyword>
<dbReference type="GO" id="GO:0016020">
    <property type="term" value="C:membrane"/>
    <property type="evidence" value="ECO:0007669"/>
    <property type="project" value="UniProtKB-SubCell"/>
</dbReference>
<dbReference type="PATRIC" id="fig|45073.5.peg.807"/>
<dbReference type="Proteomes" id="UP000054618">
    <property type="component" value="Unassembled WGS sequence"/>
</dbReference>
<sequence>MEKKPIVFRQSALEHVNRPVLLDDALQVVSTRNWLILLILTLLLLGFVYWLFYGNIYLRVQGNGMLLSLNNPIVSVQSSEQGGVVQQIYVQPGQRVHKNMLLVRMDSELGMQLQLQKNYLIQLKKQQADLTERAKTILVNLETSQKQQIEKINSSLAAAQQKIKQLETMMGLKETAYKKGILDLPNVTETRIEYYRLLQEVRSHEADLISMKANLVDLKDKWRERQLEMDMTVQKAEYDYNLAAKRWELTQNIISPTEGVVAEIKVKEGDLTKPGEPLLTIAPAESNLYALIFIPATKGKLLKVGMTAQIAPSTVNKLEYGTIQGRVETISLLPVTAENMMTILRSQDLVRFFNNSTPLIAVKILLDKNKATHSGYQWTSSKGPDINLTQGTVVEGMINVEAKKPIDLFVHFVD</sequence>
<evidence type="ECO:0000313" key="6">
    <source>
        <dbReference type="EMBL" id="KTD51921.1"/>
    </source>
</evidence>
<dbReference type="InterPro" id="IPR011053">
    <property type="entry name" value="Single_hybrid_motif"/>
</dbReference>
<dbReference type="NCBIfam" id="TIGR03794">
    <property type="entry name" value="NHLM_micro_HlyD"/>
    <property type="match status" value="1"/>
</dbReference>
<dbReference type="STRING" id="45073.Lqui_0765"/>
<dbReference type="EMBL" id="LNYS01000006">
    <property type="protein sequence ID" value="KTD51921.1"/>
    <property type="molecule type" value="Genomic_DNA"/>
</dbReference>
<protein>
    <submittedName>
        <fullName evidence="6">Hemolysin D</fullName>
    </submittedName>
</protein>
<organism evidence="6 7">
    <name type="scientific">Legionella quinlivanii</name>
    <dbReference type="NCBI Taxonomy" id="45073"/>
    <lineage>
        <taxon>Bacteria</taxon>
        <taxon>Pseudomonadati</taxon>
        <taxon>Pseudomonadota</taxon>
        <taxon>Gammaproteobacteria</taxon>
        <taxon>Legionellales</taxon>
        <taxon>Legionellaceae</taxon>
        <taxon>Legionella</taxon>
    </lineage>
</organism>
<dbReference type="InterPro" id="IPR022275">
    <property type="entry name" value="NHPM_bacteriocin_SS_HylD"/>
</dbReference>
<dbReference type="RefSeq" id="WP_058506863.1">
    <property type="nucleotide sequence ID" value="NZ_CAAAIK010000015.1"/>
</dbReference>
<feature type="transmembrane region" description="Helical" evidence="5">
    <location>
        <begin position="34"/>
        <end position="53"/>
    </location>
</feature>
<accession>A0A0W0Y4I0</accession>
<dbReference type="PANTHER" id="PTHR30386:SF26">
    <property type="entry name" value="TRANSPORT PROTEIN COMB"/>
    <property type="match status" value="1"/>
</dbReference>
<dbReference type="OrthoDB" id="8439633at2"/>
<dbReference type="InterPro" id="IPR050739">
    <property type="entry name" value="MFP"/>
</dbReference>
<comment type="subcellular location">
    <subcellularLocation>
        <location evidence="1">Membrane</location>
        <topology evidence="1">Single-pass membrane protein</topology>
    </subcellularLocation>
</comment>
<evidence type="ECO:0000313" key="7">
    <source>
        <dbReference type="Proteomes" id="UP000054618"/>
    </source>
</evidence>
<keyword evidence="2 5" id="KW-0812">Transmembrane</keyword>
<evidence type="ECO:0000256" key="2">
    <source>
        <dbReference type="ARBA" id="ARBA00022692"/>
    </source>
</evidence>
<name>A0A0W0Y4I0_9GAMM</name>
<keyword evidence="4 5" id="KW-0472">Membrane</keyword>
<reference evidence="6 7" key="1">
    <citation type="submission" date="2015-11" db="EMBL/GenBank/DDBJ databases">
        <title>Genomic analysis of 38 Legionella species identifies large and diverse effector repertoires.</title>
        <authorList>
            <person name="Burstein D."/>
            <person name="Amaro F."/>
            <person name="Zusman T."/>
            <person name="Lifshitz Z."/>
            <person name="Cohen O."/>
            <person name="Gilbert J.A."/>
            <person name="Pupko T."/>
            <person name="Shuman H.A."/>
            <person name="Segal G."/>
        </authorList>
    </citation>
    <scope>NUCLEOTIDE SEQUENCE [LARGE SCALE GENOMIC DNA]</scope>
    <source>
        <strain evidence="6 7">CDC#1442-AUS-E</strain>
    </source>
</reference>
<dbReference type="AlphaFoldDB" id="A0A0W0Y4I0"/>
<evidence type="ECO:0000256" key="4">
    <source>
        <dbReference type="ARBA" id="ARBA00023136"/>
    </source>
</evidence>
<evidence type="ECO:0000256" key="5">
    <source>
        <dbReference type="SAM" id="Phobius"/>
    </source>
</evidence>
<evidence type="ECO:0000256" key="3">
    <source>
        <dbReference type="ARBA" id="ARBA00022989"/>
    </source>
</evidence>
<gene>
    <name evidence="6" type="ORF">Lqui_0765</name>
</gene>